<evidence type="ECO:0008006" key="10">
    <source>
        <dbReference type="Google" id="ProtNLM"/>
    </source>
</evidence>
<evidence type="ECO:0000256" key="1">
    <source>
        <dbReference type="ARBA" id="ARBA00004141"/>
    </source>
</evidence>
<dbReference type="InterPro" id="IPR010651">
    <property type="entry name" value="Sugar_transport"/>
</dbReference>
<evidence type="ECO:0000256" key="6">
    <source>
        <dbReference type="ARBA" id="ARBA00023136"/>
    </source>
</evidence>
<protein>
    <recommendedName>
        <fullName evidence="10">Sugar transport protein</fullName>
    </recommendedName>
</protein>
<organism evidence="8 9">
    <name type="scientific">Pseudonocardia xinjiangensis</name>
    <dbReference type="NCBI Taxonomy" id="75289"/>
    <lineage>
        <taxon>Bacteria</taxon>
        <taxon>Bacillati</taxon>
        <taxon>Actinomycetota</taxon>
        <taxon>Actinomycetes</taxon>
        <taxon>Pseudonocardiales</taxon>
        <taxon>Pseudonocardiaceae</taxon>
        <taxon>Pseudonocardia</taxon>
    </lineage>
</organism>
<dbReference type="Pfam" id="PF06800">
    <property type="entry name" value="Sugar_transport"/>
    <property type="match status" value="1"/>
</dbReference>
<feature type="transmembrane region" description="Helical" evidence="7">
    <location>
        <begin position="45"/>
        <end position="65"/>
    </location>
</feature>
<keyword evidence="3" id="KW-0813">Transport</keyword>
<comment type="subcellular location">
    <subcellularLocation>
        <location evidence="1">Membrane</location>
        <topology evidence="1">Multi-pass membrane protein</topology>
    </subcellularLocation>
</comment>
<evidence type="ECO:0000256" key="2">
    <source>
        <dbReference type="ARBA" id="ARBA00006117"/>
    </source>
</evidence>
<reference evidence="8 9" key="1">
    <citation type="submission" date="2020-04" db="EMBL/GenBank/DDBJ databases">
        <authorList>
            <person name="Klaysubun C."/>
            <person name="Duangmal K."/>
            <person name="Lipun K."/>
        </authorList>
    </citation>
    <scope>NUCLEOTIDE SEQUENCE [LARGE SCALE GENOMIC DNA]</scope>
    <source>
        <strain evidence="8 9">JCM 11839</strain>
    </source>
</reference>
<evidence type="ECO:0000313" key="9">
    <source>
        <dbReference type="Proteomes" id="UP001296706"/>
    </source>
</evidence>
<keyword evidence="5 7" id="KW-1133">Transmembrane helix</keyword>
<dbReference type="EMBL" id="JAAXKY010000054">
    <property type="protein sequence ID" value="NMH78898.1"/>
    <property type="molecule type" value="Genomic_DNA"/>
</dbReference>
<feature type="transmembrane region" description="Helical" evidence="7">
    <location>
        <begin position="15"/>
        <end position="33"/>
    </location>
</feature>
<keyword evidence="4 7" id="KW-0812">Transmembrane</keyword>
<proteinExistence type="inferred from homology"/>
<feature type="transmembrane region" description="Helical" evidence="7">
    <location>
        <begin position="71"/>
        <end position="92"/>
    </location>
</feature>
<keyword evidence="9" id="KW-1185">Reference proteome</keyword>
<gene>
    <name evidence="8" type="ORF">HF577_17620</name>
</gene>
<keyword evidence="3" id="KW-0762">Sugar transport</keyword>
<evidence type="ECO:0000256" key="4">
    <source>
        <dbReference type="ARBA" id="ARBA00022692"/>
    </source>
</evidence>
<comment type="caution">
    <text evidence="8">The sequence shown here is derived from an EMBL/GenBank/DDBJ whole genome shotgun (WGS) entry which is preliminary data.</text>
</comment>
<comment type="similarity">
    <text evidence="2">Belongs to the GRP transporter (TC 2.A.7.5) family.</text>
</comment>
<name>A0ABX1RER9_9PSEU</name>
<accession>A0ABX1RER9</accession>
<dbReference type="Proteomes" id="UP001296706">
    <property type="component" value="Unassembled WGS sequence"/>
</dbReference>
<evidence type="ECO:0000256" key="5">
    <source>
        <dbReference type="ARBA" id="ARBA00022989"/>
    </source>
</evidence>
<feature type="transmembrane region" description="Helical" evidence="7">
    <location>
        <begin position="104"/>
        <end position="121"/>
    </location>
</feature>
<keyword evidence="6 7" id="KW-0472">Membrane</keyword>
<evidence type="ECO:0000256" key="3">
    <source>
        <dbReference type="ARBA" id="ARBA00022597"/>
    </source>
</evidence>
<evidence type="ECO:0000313" key="8">
    <source>
        <dbReference type="EMBL" id="NMH78898.1"/>
    </source>
</evidence>
<sequence>MPAQWAAVPPQVSNFPLALGILGGALVLALPAGEPVRLGLRATGTQLGAGVLFGIGNLALLALVARVGTGTGFTVAQLSLVVNAGIGIWVFGVPQPGTRQARKVLAGILIAGIGGCVIAAMR</sequence>
<evidence type="ECO:0000256" key="7">
    <source>
        <dbReference type="SAM" id="Phobius"/>
    </source>
</evidence>